<dbReference type="Gene3D" id="3.80.10.10">
    <property type="entry name" value="Ribonuclease Inhibitor"/>
    <property type="match status" value="1"/>
</dbReference>
<sequence length="135" mass="15476">MSHNVENLSLDFWSPCNDEAYTLPDFFYNSSSVKQLNVSLSYSHTIVPQCTVSYPCTLFDESMAKILSGCPVLENLTLYHCDKLKVLDLRKSHRLRTLQIRRNVWVPGPTQIVAPHIHFLRLLNSQLSCIFFNGS</sequence>
<dbReference type="AlphaFoldDB" id="A0A816L920"/>
<dbReference type="EMBL" id="HG994369">
    <property type="protein sequence ID" value="CAF1933372.1"/>
    <property type="molecule type" value="Genomic_DNA"/>
</dbReference>
<reference evidence="1" key="1">
    <citation type="submission" date="2021-01" db="EMBL/GenBank/DDBJ databases">
        <authorList>
            <consortium name="Genoscope - CEA"/>
            <person name="William W."/>
        </authorList>
    </citation>
    <scope>NUCLEOTIDE SEQUENCE</scope>
</reference>
<organism evidence="1">
    <name type="scientific">Brassica napus</name>
    <name type="common">Rape</name>
    <dbReference type="NCBI Taxonomy" id="3708"/>
    <lineage>
        <taxon>Eukaryota</taxon>
        <taxon>Viridiplantae</taxon>
        <taxon>Streptophyta</taxon>
        <taxon>Embryophyta</taxon>
        <taxon>Tracheophyta</taxon>
        <taxon>Spermatophyta</taxon>
        <taxon>Magnoliopsida</taxon>
        <taxon>eudicotyledons</taxon>
        <taxon>Gunneridae</taxon>
        <taxon>Pentapetalae</taxon>
        <taxon>rosids</taxon>
        <taxon>malvids</taxon>
        <taxon>Brassicales</taxon>
        <taxon>Brassicaceae</taxon>
        <taxon>Brassiceae</taxon>
        <taxon>Brassica</taxon>
    </lineage>
</organism>
<protein>
    <submittedName>
        <fullName evidence="1">(rape) hypothetical protein</fullName>
    </submittedName>
</protein>
<dbReference type="InterPro" id="IPR032675">
    <property type="entry name" value="LRR_dom_sf"/>
</dbReference>
<proteinExistence type="predicted"/>
<dbReference type="Gramene" id="CDX95782">
    <property type="protein sequence ID" value="CDX95782"/>
    <property type="gene ID" value="GSBRNA2T00101711001"/>
</dbReference>
<dbReference type="SUPFAM" id="SSF52047">
    <property type="entry name" value="RNI-like"/>
    <property type="match status" value="1"/>
</dbReference>
<name>A0A816L920_BRANA</name>
<evidence type="ECO:0000313" key="1">
    <source>
        <dbReference type="EMBL" id="CAF1933372.1"/>
    </source>
</evidence>
<dbReference type="Proteomes" id="UP001295469">
    <property type="component" value="Chromosome C05"/>
</dbReference>
<accession>A0A816L920</accession>
<gene>
    <name evidence="1" type="ORF">DARMORV10_C05P48030.1</name>
</gene>